<sequence>MIEDINHIEIEASDAEEMVAFFEKLGFEEHRETEHHGASYEMKPAGAEKPVFEIHTVKGEETPGINHLAFQVDDIQGATKTLEEEDVSQVSNPYYVEPTDRTIVNFRDPDGRRFQFVSEGDKE</sequence>
<dbReference type="OrthoDB" id="6111at2157"/>
<dbReference type="Gene3D" id="3.10.180.10">
    <property type="entry name" value="2,3-Dihydroxybiphenyl 1,2-Dioxygenase, domain 1"/>
    <property type="match status" value="1"/>
</dbReference>
<organism evidence="2 3">
    <name type="scientific">Halobacterium bonnevillei</name>
    <dbReference type="NCBI Taxonomy" id="2692200"/>
    <lineage>
        <taxon>Archaea</taxon>
        <taxon>Methanobacteriati</taxon>
        <taxon>Methanobacteriota</taxon>
        <taxon>Stenosarchaea group</taxon>
        <taxon>Halobacteria</taxon>
        <taxon>Halobacteriales</taxon>
        <taxon>Halobacteriaceae</taxon>
        <taxon>Halobacterium</taxon>
    </lineage>
</organism>
<gene>
    <name evidence="2" type="ORF">GRX66_05255</name>
</gene>
<name>A0A6B0SE87_9EURY</name>
<dbReference type="SUPFAM" id="SSF54593">
    <property type="entry name" value="Glyoxalase/Bleomycin resistance protein/Dihydroxybiphenyl dioxygenase"/>
    <property type="match status" value="1"/>
</dbReference>
<evidence type="ECO:0000313" key="2">
    <source>
        <dbReference type="EMBL" id="MXR20034.1"/>
    </source>
</evidence>
<comment type="caution">
    <text evidence="2">The sequence shown here is derived from an EMBL/GenBank/DDBJ whole genome shotgun (WGS) entry which is preliminary data.</text>
</comment>
<dbReference type="AlphaFoldDB" id="A0A6B0SE87"/>
<proteinExistence type="predicted"/>
<keyword evidence="3" id="KW-1185">Reference proteome</keyword>
<dbReference type="Pfam" id="PF00903">
    <property type="entry name" value="Glyoxalase"/>
    <property type="match status" value="1"/>
</dbReference>
<accession>A0A6B0SE87</accession>
<dbReference type="Proteomes" id="UP000471521">
    <property type="component" value="Unassembled WGS sequence"/>
</dbReference>
<dbReference type="InterPro" id="IPR004360">
    <property type="entry name" value="Glyas_Fos-R_dOase_dom"/>
</dbReference>
<protein>
    <submittedName>
        <fullName evidence="2">VOC family protein</fullName>
    </submittedName>
</protein>
<feature type="domain" description="VOC" evidence="1">
    <location>
        <begin position="4"/>
        <end position="119"/>
    </location>
</feature>
<dbReference type="InterPro" id="IPR029068">
    <property type="entry name" value="Glyas_Bleomycin-R_OHBP_Dase"/>
</dbReference>
<dbReference type="InterPro" id="IPR037523">
    <property type="entry name" value="VOC_core"/>
</dbReference>
<evidence type="ECO:0000259" key="1">
    <source>
        <dbReference type="PROSITE" id="PS51819"/>
    </source>
</evidence>
<dbReference type="RefSeq" id="WP_159525596.1">
    <property type="nucleotide sequence ID" value="NZ_WUUU01000025.1"/>
</dbReference>
<evidence type="ECO:0000313" key="3">
    <source>
        <dbReference type="Proteomes" id="UP000471521"/>
    </source>
</evidence>
<reference evidence="2 3" key="1">
    <citation type="submission" date="2019-12" db="EMBL/GenBank/DDBJ databases">
        <title>Isolation and characterization of three novel carbon monoxide-oxidizing members of Halobacteria from salione crusts and soils.</title>
        <authorList>
            <person name="Myers M.R."/>
            <person name="King G.M."/>
        </authorList>
    </citation>
    <scope>NUCLEOTIDE SEQUENCE [LARGE SCALE GENOMIC DNA]</scope>
    <source>
        <strain evidence="2 3">PCN9</strain>
    </source>
</reference>
<dbReference type="EMBL" id="WUUU01000025">
    <property type="protein sequence ID" value="MXR20034.1"/>
    <property type="molecule type" value="Genomic_DNA"/>
</dbReference>
<dbReference type="PROSITE" id="PS51819">
    <property type="entry name" value="VOC"/>
    <property type="match status" value="1"/>
</dbReference>